<sequence>MASTFSSPKLKMIDLFAGTGAFSYAFEKTGKVECVFSNDSALWSKEIYDLNFTHKLTLGNLNDIKPESLPAHTILTGGFPCQPFSIAGKQEGFQDERANVFWKILSIIDFHKPSYVILENVKNLVSHDDGKTFETIKNNLTQRGYYLCFKVLDTAEITGIPQHRERIYIVCMKSKDLYSKFTLDFPSVPKAQIVSLLESEADVPSKYYYTSRSSTWELVKNNVLKKNTIYQYRRVYVRENKSNECPTLTANMGTGGHNVPLILDNKGIRKLTPRECFNFQGFPSSYKLPPLSDANLYKLAGNAVSVPVVELIAQRLMKLAVE</sequence>
<dbReference type="InterPro" id="IPR050750">
    <property type="entry name" value="C5-MTase"/>
</dbReference>
<dbReference type="CDD" id="cd00315">
    <property type="entry name" value="Cyt_C5_DNA_methylase"/>
    <property type="match status" value="1"/>
</dbReference>
<organism evidence="4">
    <name type="scientific">viral metagenome</name>
    <dbReference type="NCBI Taxonomy" id="1070528"/>
    <lineage>
        <taxon>unclassified sequences</taxon>
        <taxon>metagenomes</taxon>
        <taxon>organismal metagenomes</taxon>
    </lineage>
</organism>
<dbReference type="InterPro" id="IPR001525">
    <property type="entry name" value="C5_MeTfrase"/>
</dbReference>
<name>A0A6C0KRQ7_9ZZZZ</name>
<dbReference type="PANTHER" id="PTHR46098">
    <property type="entry name" value="TRNA (CYTOSINE(38)-C(5))-METHYLTRANSFERASE"/>
    <property type="match status" value="1"/>
</dbReference>
<dbReference type="PROSITE" id="PS00095">
    <property type="entry name" value="C5_MTASE_2"/>
    <property type="match status" value="1"/>
</dbReference>
<dbReference type="Pfam" id="PF00145">
    <property type="entry name" value="DNA_methylase"/>
    <property type="match status" value="1"/>
</dbReference>
<dbReference type="GO" id="GO:0032259">
    <property type="term" value="P:methylation"/>
    <property type="evidence" value="ECO:0007669"/>
    <property type="project" value="UniProtKB-KW"/>
</dbReference>
<keyword evidence="1" id="KW-0489">Methyltransferase</keyword>
<dbReference type="PANTHER" id="PTHR46098:SF1">
    <property type="entry name" value="TRNA (CYTOSINE(38)-C(5))-METHYLTRANSFERASE"/>
    <property type="match status" value="1"/>
</dbReference>
<dbReference type="GO" id="GO:0008168">
    <property type="term" value="F:methyltransferase activity"/>
    <property type="evidence" value="ECO:0007669"/>
    <property type="project" value="UniProtKB-KW"/>
</dbReference>
<dbReference type="Gene3D" id="3.90.120.10">
    <property type="entry name" value="DNA Methylase, subunit A, domain 2"/>
    <property type="match status" value="1"/>
</dbReference>
<keyword evidence="2" id="KW-0808">Transferase</keyword>
<dbReference type="InterPro" id="IPR031303">
    <property type="entry name" value="C5_meth_CS"/>
</dbReference>
<evidence type="ECO:0000256" key="2">
    <source>
        <dbReference type="ARBA" id="ARBA00022679"/>
    </source>
</evidence>
<dbReference type="SUPFAM" id="SSF53335">
    <property type="entry name" value="S-adenosyl-L-methionine-dependent methyltransferases"/>
    <property type="match status" value="1"/>
</dbReference>
<dbReference type="PROSITE" id="PS51679">
    <property type="entry name" value="SAM_MT_C5"/>
    <property type="match status" value="1"/>
</dbReference>
<dbReference type="NCBIfam" id="TIGR00675">
    <property type="entry name" value="dcm"/>
    <property type="match status" value="1"/>
</dbReference>
<reference evidence="4" key="1">
    <citation type="journal article" date="2020" name="Nature">
        <title>Giant virus diversity and host interactions through global metagenomics.</title>
        <authorList>
            <person name="Schulz F."/>
            <person name="Roux S."/>
            <person name="Paez-Espino D."/>
            <person name="Jungbluth S."/>
            <person name="Walsh D.A."/>
            <person name="Denef V.J."/>
            <person name="McMahon K.D."/>
            <person name="Konstantinidis K.T."/>
            <person name="Eloe-Fadrosh E.A."/>
            <person name="Kyrpides N.C."/>
            <person name="Woyke T."/>
        </authorList>
    </citation>
    <scope>NUCLEOTIDE SEQUENCE</scope>
    <source>
        <strain evidence="4">GVMAG-S-3300013014-113</strain>
    </source>
</reference>
<protein>
    <recommendedName>
        <fullName evidence="5">DNA (cytosine-5-)-methyltransferase</fullName>
    </recommendedName>
</protein>
<evidence type="ECO:0000313" key="4">
    <source>
        <dbReference type="EMBL" id="QHU19881.1"/>
    </source>
</evidence>
<keyword evidence="3" id="KW-0949">S-adenosyl-L-methionine</keyword>
<dbReference type="Gene3D" id="3.40.50.150">
    <property type="entry name" value="Vaccinia Virus protein VP39"/>
    <property type="match status" value="1"/>
</dbReference>
<proteinExistence type="predicted"/>
<evidence type="ECO:0000256" key="3">
    <source>
        <dbReference type="ARBA" id="ARBA00022691"/>
    </source>
</evidence>
<accession>A0A6C0KRQ7</accession>
<dbReference type="EMBL" id="MN740957">
    <property type="protein sequence ID" value="QHU19881.1"/>
    <property type="molecule type" value="Genomic_DNA"/>
</dbReference>
<dbReference type="AlphaFoldDB" id="A0A6C0KRQ7"/>
<dbReference type="PRINTS" id="PR00105">
    <property type="entry name" value="C5METTRFRASE"/>
</dbReference>
<dbReference type="InterPro" id="IPR029063">
    <property type="entry name" value="SAM-dependent_MTases_sf"/>
</dbReference>
<evidence type="ECO:0000256" key="1">
    <source>
        <dbReference type="ARBA" id="ARBA00022603"/>
    </source>
</evidence>
<evidence type="ECO:0008006" key="5">
    <source>
        <dbReference type="Google" id="ProtNLM"/>
    </source>
</evidence>